<organism evidence="2 3">
    <name type="scientific">Geodermatophilus amargosae</name>
    <dbReference type="NCBI Taxonomy" id="1296565"/>
    <lineage>
        <taxon>Bacteria</taxon>
        <taxon>Bacillati</taxon>
        <taxon>Actinomycetota</taxon>
        <taxon>Actinomycetes</taxon>
        <taxon>Geodermatophilales</taxon>
        <taxon>Geodermatophilaceae</taxon>
        <taxon>Geodermatophilus</taxon>
    </lineage>
</organism>
<feature type="domain" description="Integrase catalytic" evidence="1">
    <location>
        <begin position="121"/>
        <end position="242"/>
    </location>
</feature>
<dbReference type="SUPFAM" id="SSF53098">
    <property type="entry name" value="Ribonuclease H-like"/>
    <property type="match status" value="1"/>
</dbReference>
<dbReference type="Proteomes" id="UP000199546">
    <property type="component" value="Unassembled WGS sequence"/>
</dbReference>
<dbReference type="InterPro" id="IPR012337">
    <property type="entry name" value="RNaseH-like_sf"/>
</dbReference>
<dbReference type="EMBL" id="FPBA01000021">
    <property type="protein sequence ID" value="SFT98541.1"/>
    <property type="molecule type" value="Genomic_DNA"/>
</dbReference>
<name>A0A1I7CGJ7_9ACTN</name>
<reference evidence="3" key="1">
    <citation type="submission" date="2016-10" db="EMBL/GenBank/DDBJ databases">
        <authorList>
            <person name="Varghese N."/>
            <person name="Submissions S."/>
        </authorList>
    </citation>
    <scope>NUCLEOTIDE SEQUENCE [LARGE SCALE GENOMIC DNA]</scope>
    <source>
        <strain evidence="3">DSM 46136</strain>
    </source>
</reference>
<proteinExistence type="predicted"/>
<dbReference type="PANTHER" id="PTHR46889:SF5">
    <property type="entry name" value="INTEGRASE PROTEIN"/>
    <property type="match status" value="1"/>
</dbReference>
<dbReference type="OrthoDB" id="4330255at2"/>
<sequence>MIYPLVQELAVNGIPVTVTRRVLKIACQPYYRWLTAPVTASDLVAAYRADAPFDAHRDDPEFGYQLLLEEAAANGQPMTARTAWAICAANRWWSAFGKPSRGKGARPGPPVHDDRVNRVFSAQEPNQLWLTDITKHRTAGGKLHLCAVKDVHSNWIAGYSISDRVKSRLAVTALNNAVARHHADGADVAGCIVHSNRGLQFRSRKFVHALNRHELSGSMGRVGAAGDNAAMESFFALLQNKLLDRRASCLVALGRMGLTDSEGTHRSWGLWPSRGAPYARFLVDCNSMRGCDQSTESRRRGRGLTKRFVGPLDMGEVGGRQFRSRLLAGATT</sequence>
<dbReference type="STRING" id="1296565.SAMN05660657_04456"/>
<evidence type="ECO:0000313" key="3">
    <source>
        <dbReference type="Proteomes" id="UP000199546"/>
    </source>
</evidence>
<dbReference type="PROSITE" id="PS50994">
    <property type="entry name" value="INTEGRASE"/>
    <property type="match status" value="1"/>
</dbReference>
<dbReference type="RefSeq" id="WP_093582947.1">
    <property type="nucleotide sequence ID" value="NZ_FPBA01000021.1"/>
</dbReference>
<dbReference type="InterPro" id="IPR036397">
    <property type="entry name" value="RNaseH_sf"/>
</dbReference>
<evidence type="ECO:0000313" key="2">
    <source>
        <dbReference type="EMBL" id="SFT98541.1"/>
    </source>
</evidence>
<keyword evidence="3" id="KW-1185">Reference proteome</keyword>
<dbReference type="GO" id="GO:0003676">
    <property type="term" value="F:nucleic acid binding"/>
    <property type="evidence" value="ECO:0007669"/>
    <property type="project" value="InterPro"/>
</dbReference>
<evidence type="ECO:0000259" key="1">
    <source>
        <dbReference type="PROSITE" id="PS50994"/>
    </source>
</evidence>
<dbReference type="GO" id="GO:0015074">
    <property type="term" value="P:DNA integration"/>
    <property type="evidence" value="ECO:0007669"/>
    <property type="project" value="InterPro"/>
</dbReference>
<dbReference type="Gene3D" id="3.30.420.10">
    <property type="entry name" value="Ribonuclease H-like superfamily/Ribonuclease H"/>
    <property type="match status" value="1"/>
</dbReference>
<dbReference type="InterPro" id="IPR001584">
    <property type="entry name" value="Integrase_cat-core"/>
</dbReference>
<accession>A0A1I7CGJ7</accession>
<gene>
    <name evidence="2" type="ORF">SAMN05660657_04456</name>
</gene>
<dbReference type="Pfam" id="PF00665">
    <property type="entry name" value="rve"/>
    <property type="match status" value="1"/>
</dbReference>
<dbReference type="InterPro" id="IPR050900">
    <property type="entry name" value="Transposase_IS3/IS150/IS904"/>
</dbReference>
<dbReference type="PANTHER" id="PTHR46889">
    <property type="entry name" value="TRANSPOSASE INSF FOR INSERTION SEQUENCE IS3B-RELATED"/>
    <property type="match status" value="1"/>
</dbReference>
<dbReference type="AlphaFoldDB" id="A0A1I7CGJ7"/>
<protein>
    <submittedName>
        <fullName evidence="2">Integrase core domain-containing protein</fullName>
    </submittedName>
</protein>